<dbReference type="Pfam" id="PF25881">
    <property type="entry name" value="HH_YBHG"/>
    <property type="match status" value="1"/>
</dbReference>
<evidence type="ECO:0000313" key="6">
    <source>
        <dbReference type="Proteomes" id="UP000663281"/>
    </source>
</evidence>
<organism evidence="5 6">
    <name type="scientific">Shewanella cyperi</name>
    <dbReference type="NCBI Taxonomy" id="2814292"/>
    <lineage>
        <taxon>Bacteria</taxon>
        <taxon>Pseudomonadati</taxon>
        <taxon>Pseudomonadota</taxon>
        <taxon>Gammaproteobacteria</taxon>
        <taxon>Alteromonadales</taxon>
        <taxon>Shewanellaceae</taxon>
        <taxon>Shewanella</taxon>
    </lineage>
</organism>
<dbReference type="Proteomes" id="UP000663281">
    <property type="component" value="Chromosome"/>
</dbReference>
<name>A0A974XTF4_9GAMM</name>
<keyword evidence="6" id="KW-1185">Reference proteome</keyword>
<accession>A0A974XTF4</accession>
<dbReference type="EMBL" id="CP071504">
    <property type="protein sequence ID" value="QSX30054.1"/>
    <property type="molecule type" value="Genomic_DNA"/>
</dbReference>
<feature type="chain" id="PRO_5036688415" evidence="3">
    <location>
        <begin position="20"/>
        <end position="311"/>
    </location>
</feature>
<dbReference type="SUPFAM" id="SSF111369">
    <property type="entry name" value="HlyD-like secretion proteins"/>
    <property type="match status" value="1"/>
</dbReference>
<dbReference type="InterPro" id="IPR050465">
    <property type="entry name" value="UPF0194_transport"/>
</dbReference>
<dbReference type="PANTHER" id="PTHR32347">
    <property type="entry name" value="EFFLUX SYSTEM COMPONENT YKNX-RELATED"/>
    <property type="match status" value="1"/>
</dbReference>
<evidence type="ECO:0000313" key="5">
    <source>
        <dbReference type="EMBL" id="QSX30054.1"/>
    </source>
</evidence>
<evidence type="ECO:0000256" key="2">
    <source>
        <dbReference type="ARBA" id="ARBA00023054"/>
    </source>
</evidence>
<dbReference type="InterPro" id="IPR059052">
    <property type="entry name" value="HH_YbhG-like"/>
</dbReference>
<sequence length="311" mass="33763">MRVLSLVALLLLSACQQEAPRVFGTVERDRLTLTAPVGELIRAVHVHEGDEVKAGTLLLELDDTAVQARLALRRAELARAEAQLAELLKGARIEALAQARAKVSGAEATLTEAESRYERTARLYKDKVLTQADLDGARAARDTALAARDSATQALRELENGTRSEQLDQARAAVAAAEAQLALEQKALADLHLVAAQDALVDLLPWRAGDRVAAGTQLVGLLAKNRPFVRIYLPAPYLDKMLPGAEVQIRVDGRADALTGKVRKVRSQPAYTPFYALNERDRAQLMYLTDIDLPEGSELPSGLAIEVELPQ</sequence>
<dbReference type="KEGG" id="scyp:JYB88_18070"/>
<feature type="signal peptide" evidence="3">
    <location>
        <begin position="1"/>
        <end position="19"/>
    </location>
</feature>
<dbReference type="GO" id="GO:0030313">
    <property type="term" value="C:cell envelope"/>
    <property type="evidence" value="ECO:0007669"/>
    <property type="project" value="UniProtKB-SubCell"/>
</dbReference>
<evidence type="ECO:0000256" key="3">
    <source>
        <dbReference type="SAM" id="SignalP"/>
    </source>
</evidence>
<comment type="subcellular location">
    <subcellularLocation>
        <location evidence="1">Cell envelope</location>
    </subcellularLocation>
</comment>
<dbReference type="PANTHER" id="PTHR32347:SF29">
    <property type="entry name" value="UPF0194 MEMBRANE PROTEIN YBHG"/>
    <property type="match status" value="1"/>
</dbReference>
<dbReference type="RefSeq" id="WP_207325035.1">
    <property type="nucleotide sequence ID" value="NZ_CP071504.1"/>
</dbReference>
<dbReference type="Gene3D" id="1.10.287.470">
    <property type="entry name" value="Helix hairpin bin"/>
    <property type="match status" value="2"/>
</dbReference>
<proteinExistence type="predicted"/>
<protein>
    <submittedName>
        <fullName evidence="5">HlyD family efflux transporter periplasmic adaptor subunit</fullName>
    </submittedName>
</protein>
<feature type="domain" description="YbhG-like alpha-helical hairpin" evidence="4">
    <location>
        <begin position="61"/>
        <end position="186"/>
    </location>
</feature>
<evidence type="ECO:0000256" key="1">
    <source>
        <dbReference type="ARBA" id="ARBA00004196"/>
    </source>
</evidence>
<gene>
    <name evidence="5" type="ORF">JYB88_18070</name>
</gene>
<dbReference type="PROSITE" id="PS51257">
    <property type="entry name" value="PROKAR_LIPOPROTEIN"/>
    <property type="match status" value="1"/>
</dbReference>
<reference evidence="5 6" key="1">
    <citation type="submission" date="2021-03" db="EMBL/GenBank/DDBJ databases">
        <title>Novel species identification of genus Shewanella.</title>
        <authorList>
            <person name="Liu G."/>
            <person name="Zhang Q."/>
        </authorList>
    </citation>
    <scope>NUCLEOTIDE SEQUENCE [LARGE SCALE GENOMIC DNA]</scope>
    <source>
        <strain evidence="5 6">FJAT-53726</strain>
    </source>
</reference>
<evidence type="ECO:0000259" key="4">
    <source>
        <dbReference type="Pfam" id="PF25881"/>
    </source>
</evidence>
<dbReference type="AlphaFoldDB" id="A0A974XTF4"/>
<dbReference type="Gene3D" id="2.40.50.100">
    <property type="match status" value="1"/>
</dbReference>
<keyword evidence="3" id="KW-0732">Signal</keyword>
<keyword evidence="2" id="KW-0175">Coiled coil</keyword>